<evidence type="ECO:0000256" key="2">
    <source>
        <dbReference type="ARBA" id="ARBA00023125"/>
    </source>
</evidence>
<feature type="compositionally biased region" description="Pro residues" evidence="4">
    <location>
        <begin position="245"/>
        <end position="263"/>
    </location>
</feature>
<keyword evidence="7" id="KW-1185">Reference proteome</keyword>
<dbReference type="Pfam" id="PF25872">
    <property type="entry name" value="HTH_77"/>
    <property type="match status" value="1"/>
</dbReference>
<dbReference type="SUPFAM" id="SSF46894">
    <property type="entry name" value="C-terminal effector domain of the bipartite response regulators"/>
    <property type="match status" value="1"/>
</dbReference>
<dbReference type="Gene3D" id="3.40.50.300">
    <property type="entry name" value="P-loop containing nucleotide triphosphate hydrolases"/>
    <property type="match status" value="1"/>
</dbReference>
<dbReference type="InterPro" id="IPR027417">
    <property type="entry name" value="P-loop_NTPase"/>
</dbReference>
<dbReference type="InterPro" id="IPR036388">
    <property type="entry name" value="WH-like_DNA-bd_sf"/>
</dbReference>
<dbReference type="EMBL" id="JBBJUP010000012">
    <property type="protein sequence ID" value="MEJ8280369.1"/>
    <property type="molecule type" value="Genomic_DNA"/>
</dbReference>
<dbReference type="PROSITE" id="PS51755">
    <property type="entry name" value="OMPR_PHOB"/>
    <property type="match status" value="1"/>
</dbReference>
<name>A0ABU8T8X0_9PSEU</name>
<accession>A0ABU8T8X0</accession>
<dbReference type="SMART" id="SM01043">
    <property type="entry name" value="BTAD"/>
    <property type="match status" value="1"/>
</dbReference>
<comment type="caution">
    <text evidence="6">The sequence shown here is derived from an EMBL/GenBank/DDBJ whole genome shotgun (WGS) entry which is preliminary data.</text>
</comment>
<dbReference type="RefSeq" id="WP_340291435.1">
    <property type="nucleotide sequence ID" value="NZ_JBBJUP010000012.1"/>
</dbReference>
<dbReference type="SUPFAM" id="SSF52540">
    <property type="entry name" value="P-loop containing nucleoside triphosphate hydrolases"/>
    <property type="match status" value="1"/>
</dbReference>
<dbReference type="InterPro" id="IPR011990">
    <property type="entry name" value="TPR-like_helical_dom_sf"/>
</dbReference>
<dbReference type="Gene3D" id="1.10.10.10">
    <property type="entry name" value="Winged helix-like DNA-binding domain superfamily/Winged helix DNA-binding domain"/>
    <property type="match status" value="1"/>
</dbReference>
<evidence type="ECO:0000256" key="1">
    <source>
        <dbReference type="ARBA" id="ARBA00005820"/>
    </source>
</evidence>
<dbReference type="InterPro" id="IPR016032">
    <property type="entry name" value="Sig_transdc_resp-reg_C-effctor"/>
</dbReference>
<organism evidence="6 7">
    <name type="scientific">Pseudonocardia spirodelae</name>
    <dbReference type="NCBI Taxonomy" id="3133431"/>
    <lineage>
        <taxon>Bacteria</taxon>
        <taxon>Bacillati</taxon>
        <taxon>Actinomycetota</taxon>
        <taxon>Actinomycetes</taxon>
        <taxon>Pseudonocardiales</taxon>
        <taxon>Pseudonocardiaceae</taxon>
        <taxon>Pseudonocardia</taxon>
    </lineage>
</organism>
<reference evidence="6 7" key="1">
    <citation type="submission" date="2024-03" db="EMBL/GenBank/DDBJ databases">
        <title>Draft genome sequence of Pseudonocardia sp. DW16-2.</title>
        <authorList>
            <person name="Duangmal K."/>
        </authorList>
    </citation>
    <scope>NUCLEOTIDE SEQUENCE [LARGE SCALE GENOMIC DNA]</scope>
    <source>
        <strain evidence="6 7">DW16-2</strain>
    </source>
</reference>
<feature type="region of interest" description="Disordered" evidence="4">
    <location>
        <begin position="242"/>
        <end position="265"/>
    </location>
</feature>
<dbReference type="InterPro" id="IPR001867">
    <property type="entry name" value="OmpR/PhoB-type_DNA-bd"/>
</dbReference>
<dbReference type="InterPro" id="IPR005158">
    <property type="entry name" value="BTAD"/>
</dbReference>
<dbReference type="InterPro" id="IPR058852">
    <property type="entry name" value="HTH_77"/>
</dbReference>
<evidence type="ECO:0000313" key="7">
    <source>
        <dbReference type="Proteomes" id="UP001364211"/>
    </source>
</evidence>
<keyword evidence="2 3" id="KW-0238">DNA-binding</keyword>
<dbReference type="PANTHER" id="PTHR47691:SF3">
    <property type="entry name" value="HTH-TYPE TRANSCRIPTIONAL REGULATOR RV0890C-RELATED"/>
    <property type="match status" value="1"/>
</dbReference>
<evidence type="ECO:0000259" key="5">
    <source>
        <dbReference type="PROSITE" id="PS51755"/>
    </source>
</evidence>
<comment type="similarity">
    <text evidence="1">Belongs to the AfsR/DnrI/RedD regulatory family.</text>
</comment>
<dbReference type="PANTHER" id="PTHR47691">
    <property type="entry name" value="REGULATOR-RELATED"/>
    <property type="match status" value="1"/>
</dbReference>
<dbReference type="Gene3D" id="1.25.40.10">
    <property type="entry name" value="Tetratricopeptide repeat domain"/>
    <property type="match status" value="2"/>
</dbReference>
<dbReference type="SUPFAM" id="SSF48452">
    <property type="entry name" value="TPR-like"/>
    <property type="match status" value="2"/>
</dbReference>
<gene>
    <name evidence="6" type="ORF">WJX68_15595</name>
</gene>
<feature type="DNA-binding region" description="OmpR/PhoB-type" evidence="3">
    <location>
        <begin position="1"/>
        <end position="93"/>
    </location>
</feature>
<proteinExistence type="inferred from homology"/>
<evidence type="ECO:0000256" key="3">
    <source>
        <dbReference type="PROSITE-ProRule" id="PRU01091"/>
    </source>
</evidence>
<protein>
    <submittedName>
        <fullName evidence="6">BTAD domain-containing putative transcriptional regulator</fullName>
    </submittedName>
</protein>
<dbReference type="Proteomes" id="UP001364211">
    <property type="component" value="Unassembled WGS sequence"/>
</dbReference>
<feature type="domain" description="OmpR/PhoB-type" evidence="5">
    <location>
        <begin position="1"/>
        <end position="93"/>
    </location>
</feature>
<evidence type="ECO:0000256" key="4">
    <source>
        <dbReference type="SAM" id="MobiDB-lite"/>
    </source>
</evidence>
<dbReference type="Pfam" id="PF03704">
    <property type="entry name" value="BTAD"/>
    <property type="match status" value="1"/>
</dbReference>
<evidence type="ECO:0000313" key="6">
    <source>
        <dbReference type="EMBL" id="MEJ8280369.1"/>
    </source>
</evidence>
<sequence length="1038" mass="107931">MSPRLSIRLLGPVSVTDADGRELLPAGPRVRGLLARLAFDAGHPVGTATLIDALWGEEPPATANALQSLATRLRRAVGAERVRSAAGGYLLAVDPGEVDALRFAALRRAAAADPDDTRAGALLDEALALWHGPALDGLDGIAFAGPAADRLAEARAGAAEERADRGLAGGGPPAGLDVLTEVLAAQPLRETTAVALARGLHAGGRRADALAVLDRTRAALAEELGVDPGPELLRVRTALLRDDPPAAPRPPAPARNGHPPAPRTVPLTSFVGRGTDLARVRSLLGSARLVTVVGPGGAGKTRLSQEVLRDTGPGTGAPAAVAVAELAALTGGDQVAPAVLHAVGGPELAVGERGGPDARVRLGAVLAGRDLLLVLDNCEHLVDEVAGLVHDLLGTQPGLRVLATSREPLGVPGEVLHPLGSLEPRQAAQLFAERAAAVAPGFVLAGDEDVVDDICRRLDGQPLPIELAAARVRSMTPAELADRLADRFRLLVTGARTALPRHQTLRAVVDWSWDLLSPAERALATRFGVFAGPVTAGTAEAVCGDEAFDLLPALVEKSLVVAVPDPDGGATRYRMLETVREYAAARLAGSGERDGVVAAHAEHVLALLEPGEPRLRTAEQLDQLAVIRAVEGEAVRALERAVAHGEADRAYRLHAALGWSWLIRGDHGSLRHWSDRVSTVPPAAAPGPGVAFTRALRSLVLAGFADDAEGARREIAAVERMRPALPSPRHPVVDLIGPAARVYDAGDRGPLEAVADGDGPPWPRAFAAQMIAAHAENAGDLAVQRDRLRQAHALFARVGDRFGLGMTTFALGELEELAGDRDAARRTYIEAVELSASLGNADDVPQYRMRLAGLAARDGDGPAAREHLRRAVEEQPAEPETRLWSLWAEADVELRLGRPEVALALVGDTAALTGPGPGRRQREAVVHCLGAAALLALGRHDEARERLVVAASAATASDDGPVLGQVAELAARWALTTGDPGRAAELLGTAEARRGTLNLGDPDVVATRDAVVARLGPAAAGAAFDRGRATGRDVPPAP</sequence>